<comment type="caution">
    <text evidence="3">The sequence shown here is derived from an EMBL/GenBank/DDBJ whole genome shotgun (WGS) entry which is preliminary data.</text>
</comment>
<dbReference type="RefSeq" id="WP_344695173.1">
    <property type="nucleotide sequence ID" value="NZ_BAABBR010000001.1"/>
</dbReference>
<evidence type="ECO:0000256" key="1">
    <source>
        <dbReference type="SAM" id="Phobius"/>
    </source>
</evidence>
<keyword evidence="1" id="KW-0472">Membrane</keyword>
<keyword evidence="1" id="KW-0812">Transmembrane</keyword>
<reference evidence="4" key="1">
    <citation type="journal article" date="2019" name="Int. J. Syst. Evol. Microbiol.">
        <title>The Global Catalogue of Microorganisms (GCM) 10K type strain sequencing project: providing services to taxonomists for standard genome sequencing and annotation.</title>
        <authorList>
            <consortium name="The Broad Institute Genomics Platform"/>
            <consortium name="The Broad Institute Genome Sequencing Center for Infectious Disease"/>
            <person name="Wu L."/>
            <person name="Ma J."/>
        </authorList>
    </citation>
    <scope>NUCLEOTIDE SEQUENCE [LARGE SCALE GENOMIC DNA]</scope>
    <source>
        <strain evidence="4">JCM 17564</strain>
    </source>
</reference>
<accession>A0ABP7TK90</accession>
<feature type="transmembrane region" description="Helical" evidence="1">
    <location>
        <begin position="21"/>
        <end position="41"/>
    </location>
</feature>
<name>A0ABP7TK90_9SPHN</name>
<sequence length="266" mass="27990">MKLSIGKAWDETKAIVARDGNALVTIALALLVLPGTIMETVAPSSVQRTEPGLVITLLNLAALLFSLAGQIAISRIALGPSTVGEALGTAFRRMPALFGALIVLVIPFVLLASLLVMATGASNDVTKLPPAASLGISVLMLAFLYFLIRLLFLTPLAADGRTPFRRMLPEAWALSRGRWARLFGLILLLALVGLIVLFGLAGALSAVILLVAGPIEPMNLSAVLVALVQQTLGAIVSMFFAVLVARLYVQARDGDRHVSVPDAGHQ</sequence>
<evidence type="ECO:0000313" key="4">
    <source>
        <dbReference type="Proteomes" id="UP001424459"/>
    </source>
</evidence>
<dbReference type="InterPro" id="IPR018476">
    <property type="entry name" value="GlyceroP-diester-Pdiesterase_M"/>
</dbReference>
<feature type="transmembrane region" description="Helical" evidence="1">
    <location>
        <begin position="53"/>
        <end position="73"/>
    </location>
</feature>
<dbReference type="Pfam" id="PF10110">
    <property type="entry name" value="GPDPase_memb"/>
    <property type="match status" value="1"/>
</dbReference>
<keyword evidence="1" id="KW-1133">Transmembrane helix</keyword>
<feature type="domain" description="Glycerophosphoryl diester phosphodiesterase membrane" evidence="2">
    <location>
        <begin position="134"/>
        <end position="251"/>
    </location>
</feature>
<evidence type="ECO:0000259" key="2">
    <source>
        <dbReference type="Pfam" id="PF10110"/>
    </source>
</evidence>
<dbReference type="Proteomes" id="UP001424459">
    <property type="component" value="Unassembled WGS sequence"/>
</dbReference>
<evidence type="ECO:0000313" key="3">
    <source>
        <dbReference type="EMBL" id="GAA4027534.1"/>
    </source>
</evidence>
<dbReference type="EMBL" id="BAABBR010000001">
    <property type="protein sequence ID" value="GAA4027534.1"/>
    <property type="molecule type" value="Genomic_DNA"/>
</dbReference>
<protein>
    <recommendedName>
        <fullName evidence="2">Glycerophosphoryl diester phosphodiesterase membrane domain-containing protein</fullName>
    </recommendedName>
</protein>
<feature type="transmembrane region" description="Helical" evidence="1">
    <location>
        <begin position="179"/>
        <end position="212"/>
    </location>
</feature>
<keyword evidence="4" id="KW-1185">Reference proteome</keyword>
<proteinExistence type="predicted"/>
<feature type="transmembrane region" description="Helical" evidence="1">
    <location>
        <begin position="94"/>
        <end position="116"/>
    </location>
</feature>
<organism evidence="3 4">
    <name type="scientific">Sphingomonas rosea</name>
    <dbReference type="NCBI Taxonomy" id="335605"/>
    <lineage>
        <taxon>Bacteria</taxon>
        <taxon>Pseudomonadati</taxon>
        <taxon>Pseudomonadota</taxon>
        <taxon>Alphaproteobacteria</taxon>
        <taxon>Sphingomonadales</taxon>
        <taxon>Sphingomonadaceae</taxon>
        <taxon>Sphingomonas</taxon>
    </lineage>
</organism>
<feature type="transmembrane region" description="Helical" evidence="1">
    <location>
        <begin position="224"/>
        <end position="249"/>
    </location>
</feature>
<gene>
    <name evidence="3" type="ORF">GCM10022281_02770</name>
</gene>
<feature type="transmembrane region" description="Helical" evidence="1">
    <location>
        <begin position="136"/>
        <end position="158"/>
    </location>
</feature>